<protein>
    <submittedName>
        <fullName evidence="1">Leucine Rich repeats (2 copies)</fullName>
    </submittedName>
</protein>
<reference evidence="1 2" key="1">
    <citation type="submission" date="2019-08" db="EMBL/GenBank/DDBJ databases">
        <title>Deep-cultivation of Planctomycetes and their phenomic and genomic characterization uncovers novel biology.</title>
        <authorList>
            <person name="Wiegand S."/>
            <person name="Jogler M."/>
            <person name="Boedeker C."/>
            <person name="Pinto D."/>
            <person name="Vollmers J."/>
            <person name="Rivas-Marin E."/>
            <person name="Kohn T."/>
            <person name="Peeters S.H."/>
            <person name="Heuer A."/>
            <person name="Rast P."/>
            <person name="Oberbeckmann S."/>
            <person name="Bunk B."/>
            <person name="Jeske O."/>
            <person name="Meyerdierks A."/>
            <person name="Storesund J.E."/>
            <person name="Kallscheuer N."/>
            <person name="Luecker S."/>
            <person name="Lage O.M."/>
            <person name="Pohl T."/>
            <person name="Merkel B.J."/>
            <person name="Hornburger P."/>
            <person name="Mueller R.-W."/>
            <person name="Bruemmer F."/>
            <person name="Labrenz M."/>
            <person name="Spormann A.M."/>
            <person name="Op den Camp H."/>
            <person name="Overmann J."/>
            <person name="Amann R."/>
            <person name="Jetten M.S.M."/>
            <person name="Mascher T."/>
            <person name="Medema M.H."/>
            <person name="Devos D.P."/>
            <person name="Kaster A.-K."/>
            <person name="Ovreas L."/>
            <person name="Rohde M."/>
            <person name="Galperin M.Y."/>
            <person name="Jogler C."/>
        </authorList>
    </citation>
    <scope>NUCLEOTIDE SEQUENCE [LARGE SCALE GENOMIC DNA]</scope>
    <source>
        <strain evidence="1 2">FC18</strain>
    </source>
</reference>
<evidence type="ECO:0000313" key="2">
    <source>
        <dbReference type="Proteomes" id="UP000322214"/>
    </source>
</evidence>
<accession>A0A5B9P9T4</accession>
<proteinExistence type="predicted"/>
<organism evidence="1 2">
    <name type="scientific">Mariniblastus fucicola</name>
    <dbReference type="NCBI Taxonomy" id="980251"/>
    <lineage>
        <taxon>Bacteria</taxon>
        <taxon>Pseudomonadati</taxon>
        <taxon>Planctomycetota</taxon>
        <taxon>Planctomycetia</taxon>
        <taxon>Pirellulales</taxon>
        <taxon>Pirellulaceae</taxon>
        <taxon>Mariniblastus</taxon>
    </lineage>
</organism>
<dbReference type="Gene3D" id="3.80.10.10">
    <property type="entry name" value="Ribonuclease Inhibitor"/>
    <property type="match status" value="1"/>
</dbReference>
<gene>
    <name evidence="1" type="ORF">MFFC18_20950</name>
</gene>
<sequence>MTSSRAVPRFNLKFLLAFTAVLALWVGWTGSRAGSQASAVAKIVQGGGTVQYDAPLEGVTKEIGKVTGNDYFQTVVIVRAEGSQFDDSITEPIGRLSNLQSLSLLNASVTDAGIEHLTSCGELKHLDLMHTLVSDDCISSLMGLQNLNYVNLEGSRVTKKGAQSLQALRPGLEVKHHFLE</sequence>
<dbReference type="Proteomes" id="UP000322214">
    <property type="component" value="Chromosome"/>
</dbReference>
<dbReference type="RefSeq" id="WP_148618769.1">
    <property type="nucleotide sequence ID" value="NZ_CP042912.1"/>
</dbReference>
<dbReference type="KEGG" id="mff:MFFC18_20950"/>
<dbReference type="AlphaFoldDB" id="A0A5B9P9T4"/>
<dbReference type="SUPFAM" id="SSF52047">
    <property type="entry name" value="RNI-like"/>
    <property type="match status" value="1"/>
</dbReference>
<dbReference type="OrthoDB" id="713772at2"/>
<keyword evidence="2" id="KW-1185">Reference proteome</keyword>
<dbReference type="InterPro" id="IPR032675">
    <property type="entry name" value="LRR_dom_sf"/>
</dbReference>
<evidence type="ECO:0000313" key="1">
    <source>
        <dbReference type="EMBL" id="QEG22219.1"/>
    </source>
</evidence>
<dbReference type="EMBL" id="CP042912">
    <property type="protein sequence ID" value="QEG22219.1"/>
    <property type="molecule type" value="Genomic_DNA"/>
</dbReference>
<name>A0A5B9P9T4_9BACT</name>